<gene>
    <name evidence="2" type="ORF">DQP58_07945</name>
</gene>
<dbReference type="InterPro" id="IPR023286">
    <property type="entry name" value="ABATE_dom_sf"/>
</dbReference>
<name>A0A329KTT8_9MYCO</name>
<reference evidence="2 3" key="1">
    <citation type="submission" date="2018-06" db="EMBL/GenBank/DDBJ databases">
        <title>NTM in soil in Japan.</title>
        <authorList>
            <person name="Ohya K."/>
        </authorList>
    </citation>
    <scope>NUCLEOTIDE SEQUENCE [LARGE SCALE GENOMIC DNA]</scope>
    <source>
        <strain evidence="2 3">GF76</strain>
    </source>
</reference>
<dbReference type="PANTHER" id="PTHR35525">
    <property type="entry name" value="BLL6575 PROTEIN"/>
    <property type="match status" value="1"/>
</dbReference>
<dbReference type="EMBL" id="QMEU01000015">
    <property type="protein sequence ID" value="RAU97451.1"/>
    <property type="molecule type" value="Genomic_DNA"/>
</dbReference>
<proteinExistence type="predicted"/>
<evidence type="ECO:0000259" key="1">
    <source>
        <dbReference type="Pfam" id="PF11706"/>
    </source>
</evidence>
<evidence type="ECO:0000313" key="2">
    <source>
        <dbReference type="EMBL" id="RAU97451.1"/>
    </source>
</evidence>
<dbReference type="InterPro" id="IPR021005">
    <property type="entry name" value="Znf_CGNR"/>
</dbReference>
<dbReference type="Gene3D" id="1.10.3300.10">
    <property type="entry name" value="Jann2411-like domain"/>
    <property type="match status" value="1"/>
</dbReference>
<comment type="caution">
    <text evidence="2">The sequence shown here is derived from an EMBL/GenBank/DDBJ whole genome shotgun (WGS) entry which is preliminary data.</text>
</comment>
<dbReference type="AlphaFoldDB" id="A0A329KTT8"/>
<dbReference type="PANTHER" id="PTHR35525:SF3">
    <property type="entry name" value="BLL6575 PROTEIN"/>
    <property type="match status" value="1"/>
</dbReference>
<dbReference type="Proteomes" id="UP000250347">
    <property type="component" value="Unassembled WGS sequence"/>
</dbReference>
<accession>A0A329KTT8</accession>
<dbReference type="Pfam" id="PF07336">
    <property type="entry name" value="ABATE"/>
    <property type="match status" value="1"/>
</dbReference>
<evidence type="ECO:0000313" key="3">
    <source>
        <dbReference type="Proteomes" id="UP000250347"/>
    </source>
</evidence>
<feature type="domain" description="Zinc finger CGNR" evidence="1">
    <location>
        <begin position="127"/>
        <end position="170"/>
    </location>
</feature>
<dbReference type="InterPro" id="IPR010852">
    <property type="entry name" value="ABATE"/>
</dbReference>
<dbReference type="Pfam" id="PF11706">
    <property type="entry name" value="zf-CGNR"/>
    <property type="match status" value="1"/>
</dbReference>
<protein>
    <submittedName>
        <fullName evidence="2">Peptide chain release factor 2</fullName>
    </submittedName>
</protein>
<organism evidence="2 3">
    <name type="scientific">Mycobacterium colombiense</name>
    <dbReference type="NCBI Taxonomy" id="339268"/>
    <lineage>
        <taxon>Bacteria</taxon>
        <taxon>Bacillati</taxon>
        <taxon>Actinomycetota</taxon>
        <taxon>Actinomycetes</taxon>
        <taxon>Mycobacteriales</taxon>
        <taxon>Mycobacteriaceae</taxon>
        <taxon>Mycobacterium</taxon>
        <taxon>Mycobacterium avium complex (MAC)</taxon>
    </lineage>
</organism>
<dbReference type="SUPFAM" id="SSF160904">
    <property type="entry name" value="Jann2411-like"/>
    <property type="match status" value="1"/>
</dbReference>
<sequence length="184" mass="20783">MVQEFLNTAPIQGYNTDLLADEDLAAQWCVGAVSKWAALRDADAQPPSLNATNLAQLRNLREAIAKVVNNRSPDRRQMRCVSSVCGTFSLSNSGALWMEPTGSGWRWLASAVFSEICRSQWDDTWKRIKQCRNSLCGRTFYDRSKNNSGTWCNVKMCGNAANLRASRARRRERQRAAPQDHRTQ</sequence>